<accession>A0AAN8KG77</accession>
<evidence type="ECO:0000313" key="1">
    <source>
        <dbReference type="EMBL" id="KAK6194423.1"/>
    </source>
</evidence>
<dbReference type="EMBL" id="JAZGQO010000001">
    <property type="protein sequence ID" value="KAK6194423.1"/>
    <property type="molecule type" value="Genomic_DNA"/>
</dbReference>
<name>A0AAN8KG77_PATCE</name>
<dbReference type="Pfam" id="PF14868">
    <property type="entry name" value="DUF4487"/>
    <property type="match status" value="1"/>
</dbReference>
<dbReference type="InterPro" id="IPR027902">
    <property type="entry name" value="DUF4487"/>
</dbReference>
<keyword evidence="2" id="KW-1185">Reference proteome</keyword>
<evidence type="ECO:0000313" key="2">
    <source>
        <dbReference type="Proteomes" id="UP001347796"/>
    </source>
</evidence>
<comment type="caution">
    <text evidence="1">The sequence shown here is derived from an EMBL/GenBank/DDBJ whole genome shotgun (WGS) entry which is preliminary data.</text>
</comment>
<protein>
    <submittedName>
        <fullName evidence="1">Uncharacterized protein</fullName>
    </submittedName>
</protein>
<proteinExistence type="predicted"/>
<gene>
    <name evidence="1" type="ORF">SNE40_000058</name>
</gene>
<dbReference type="PANTHER" id="PTHR16071:SF2">
    <property type="entry name" value="FIGNL1-INTERACTING REGULATOR OF RECOMBINATION AND MITOSIS"/>
    <property type="match status" value="1"/>
</dbReference>
<organism evidence="1 2">
    <name type="scientific">Patella caerulea</name>
    <name type="common">Rayed Mediterranean limpet</name>
    <dbReference type="NCBI Taxonomy" id="87958"/>
    <lineage>
        <taxon>Eukaryota</taxon>
        <taxon>Metazoa</taxon>
        <taxon>Spiralia</taxon>
        <taxon>Lophotrochozoa</taxon>
        <taxon>Mollusca</taxon>
        <taxon>Gastropoda</taxon>
        <taxon>Patellogastropoda</taxon>
        <taxon>Patelloidea</taxon>
        <taxon>Patellidae</taxon>
        <taxon>Patella</taxon>
    </lineage>
</organism>
<dbReference type="PANTHER" id="PTHR16071">
    <property type="entry name" value="CHROMOSOME 1 OPEN READING FRAME 112"/>
    <property type="match status" value="1"/>
</dbReference>
<reference evidence="1 2" key="1">
    <citation type="submission" date="2024-01" db="EMBL/GenBank/DDBJ databases">
        <title>The genome of the rayed Mediterranean limpet Patella caerulea (Linnaeus, 1758).</title>
        <authorList>
            <person name="Anh-Thu Weber A."/>
            <person name="Halstead-Nussloch G."/>
        </authorList>
    </citation>
    <scope>NUCLEOTIDE SEQUENCE [LARGE SCALE GENOMIC DNA]</scope>
    <source>
        <strain evidence="1">AATW-2023a</strain>
        <tissue evidence="1">Whole specimen</tissue>
    </source>
</reference>
<dbReference type="Proteomes" id="UP001347796">
    <property type="component" value="Unassembled WGS sequence"/>
</dbReference>
<sequence length="932" mass="106949">MEASQTDFLAEVAALNFDQCKERFQETLPKVLEKLKNGKTLADEKMTAVQVLCNNLLPCVEFESVEIKIFSKLSGEIKNMFDEFLKLITETLGSQTYKQETENQSEKMDTDINNSALFEEINVSLRNILSLLESAETCVLCMLGHDDPICIGDIASLPEFVMHLVEGTYRHCKESGDVYKDDLNLVSESLSAMFKKSHAIQISFLSLMDRLQIPETMTTNNVKVLDSVCGGLFKICQTVTALDVKLIVSLWKSISRLLVQYIQFLAEVVDVTAMIIYLCQEIRTGYEYLQQQLPDREQPDTSWTQVDEKSFQKSVKILGFEMKIILSLCKEYLEYIHEQKCDKEIYELLIFIYKNSPTFTQKTFRVEHREEIDRQIMTACEPLLSSFMDRSIFGRCLLGPIKIRQEDCLAHLQMVICVTKSFTKLSEESQEFWMGKTKPYEANHDDVIDTVFQLVDRCYVELADPRILLPGIMCSGTAQRSVSLYEYLATHLNGFIGSLLNRYFPILETSLLKPIFSPNTFVQMLAVDSWCFMDRYGSSVLCRSHFSFFLDVLKDQCQCYPVLICDQQLCNLIGRLFRFLEPVDQHDLMTKHSIPVDFLFWCICPIIAERLQLQEKTIINDVITSCVTQINMWCQSSNQNKHSVSLNAVILACGSLNNILHHIPHTDAFKLMPTITESLALIWSFLFDNEWEASLQMDTFVIVLFQLLPIIHQHLSNMKLTEIFVLLKELAENNPSMWLLAELIKLVKNFSFVRFASEEIPLLLQDIILALLSNQNCLLSHMILQAVTMFAENTPHGDIIPNCLQTDGTIEPKLVKYVNKTLMADIDLTDFLKSQSSTLKSGKVLSWNDEKTERSAKLKSLEKIMSVIPSSNKRARLEETDEDLSYETLLKNLESDWSALEKLSKSNPVPDWFKNSSRLILDKFQEMCQNVE</sequence>
<dbReference type="AlphaFoldDB" id="A0AAN8KG77"/>